<dbReference type="GO" id="GO:0019172">
    <property type="term" value="F:glyoxalase III activity"/>
    <property type="evidence" value="ECO:0007669"/>
    <property type="project" value="UniProtKB-EC"/>
</dbReference>
<sequence length="280" mass="31318">MEKCLHFAENKLAMKSTLLIILLLIIASGCDSKVTKQEELKNSKKVQNSSLQRDSVLFIVSNQHTYGDTDINTSNHFAEIVLAFDVLKKEGYIIDFVSPEGGAIPIGYLNTSDSIQKEYLYDFEFMKLLKHTKKPKEIESFKYAAVYYGGGGAAMFGVPENREIQQISASIYEKDGIVAAICHGTAGLVHLKTSDGKYIYKNKKVNGFPDAFENIEAEYYKQFPFSIEQIIEERGGDFVYSKDGWDNYTITDGRLITGQDPTAAASVAKKISNALKNRKK</sequence>
<dbReference type="PROSITE" id="PS51257">
    <property type="entry name" value="PROKAR_LIPOPROTEIN"/>
    <property type="match status" value="1"/>
</dbReference>
<name>A0A2Z4LVH3_9FLAO</name>
<evidence type="ECO:0000256" key="1">
    <source>
        <dbReference type="ARBA" id="ARBA00023016"/>
    </source>
</evidence>
<organism evidence="5 6">
    <name type="scientific">Flagellimonas maritima</name>
    <dbReference type="NCBI Taxonomy" id="1383885"/>
    <lineage>
        <taxon>Bacteria</taxon>
        <taxon>Pseudomonadati</taxon>
        <taxon>Bacteroidota</taxon>
        <taxon>Flavobacteriia</taxon>
        <taxon>Flavobacteriales</taxon>
        <taxon>Flavobacteriaceae</taxon>
        <taxon>Flagellimonas</taxon>
    </lineage>
</organism>
<dbReference type="InterPro" id="IPR002818">
    <property type="entry name" value="DJ-1/PfpI"/>
</dbReference>
<dbReference type="Gene3D" id="3.40.50.880">
    <property type="match status" value="1"/>
</dbReference>
<dbReference type="InterPro" id="IPR029062">
    <property type="entry name" value="Class_I_gatase-like"/>
</dbReference>
<dbReference type="GO" id="GO:0019243">
    <property type="term" value="P:methylglyoxal catabolic process to D-lactate via S-lactoyl-glutathione"/>
    <property type="evidence" value="ECO:0007669"/>
    <property type="project" value="TreeGrafter"/>
</dbReference>
<dbReference type="InterPro" id="IPR050325">
    <property type="entry name" value="Prot/Nucl_acid_deglycase"/>
</dbReference>
<dbReference type="CDD" id="cd03141">
    <property type="entry name" value="GATase1_Hsp31_like"/>
    <property type="match status" value="1"/>
</dbReference>
<dbReference type="Proteomes" id="UP000248536">
    <property type="component" value="Chromosome"/>
</dbReference>
<keyword evidence="1" id="KW-0346">Stress response</keyword>
<dbReference type="KEGG" id="spon:HME9304_02330"/>
<evidence type="ECO:0000313" key="5">
    <source>
        <dbReference type="EMBL" id="AWX45317.1"/>
    </source>
</evidence>
<dbReference type="OrthoDB" id="9792284at2"/>
<evidence type="ECO:0000256" key="3">
    <source>
        <dbReference type="ARBA" id="ARBA00038493"/>
    </source>
</evidence>
<dbReference type="GO" id="GO:0005737">
    <property type="term" value="C:cytoplasm"/>
    <property type="evidence" value="ECO:0007669"/>
    <property type="project" value="TreeGrafter"/>
</dbReference>
<comment type="similarity">
    <text evidence="3">Belongs to the peptidase C56 family. HSP31-like subfamily.</text>
</comment>
<reference evidence="5 6" key="1">
    <citation type="submission" date="2018-06" db="EMBL/GenBank/DDBJ databases">
        <title>Spongiibacterium sp. HME9304 Genome sequencing and assembly.</title>
        <authorList>
            <person name="Kang H."/>
            <person name="Kim H."/>
            <person name="Joh K."/>
        </authorList>
    </citation>
    <scope>NUCLEOTIDE SEQUENCE [LARGE SCALE GENOMIC DNA]</scope>
    <source>
        <strain evidence="5 6">HME9304</strain>
    </source>
</reference>
<dbReference type="EC" id="4.2.1.130" evidence="5"/>
<evidence type="ECO:0000313" key="6">
    <source>
        <dbReference type="Proteomes" id="UP000248536"/>
    </source>
</evidence>
<evidence type="ECO:0000256" key="2">
    <source>
        <dbReference type="ARBA" id="ARBA00023239"/>
    </source>
</evidence>
<evidence type="ECO:0000259" key="4">
    <source>
        <dbReference type="Pfam" id="PF01965"/>
    </source>
</evidence>
<gene>
    <name evidence="5" type="primary">hchA</name>
    <name evidence="5" type="ORF">HME9304_02330</name>
</gene>
<dbReference type="SUPFAM" id="SSF52317">
    <property type="entry name" value="Class I glutamine amidotransferase-like"/>
    <property type="match status" value="1"/>
</dbReference>
<keyword evidence="2 5" id="KW-0456">Lyase</keyword>
<protein>
    <submittedName>
        <fullName evidence="5">D-lactate dehydratase</fullName>
        <ecNumber evidence="5">4.2.1.130</ecNumber>
    </submittedName>
</protein>
<dbReference type="AlphaFoldDB" id="A0A2Z4LVH3"/>
<dbReference type="PANTHER" id="PTHR48094">
    <property type="entry name" value="PROTEIN/NUCLEIC ACID DEGLYCASE DJ-1-RELATED"/>
    <property type="match status" value="1"/>
</dbReference>
<feature type="domain" description="DJ-1/PfpI" evidence="4">
    <location>
        <begin position="79"/>
        <end position="272"/>
    </location>
</feature>
<keyword evidence="6" id="KW-1185">Reference proteome</keyword>
<dbReference type="Pfam" id="PF01965">
    <property type="entry name" value="DJ-1_PfpI"/>
    <property type="match status" value="1"/>
</dbReference>
<dbReference type="EMBL" id="CP030104">
    <property type="protein sequence ID" value="AWX45317.1"/>
    <property type="molecule type" value="Genomic_DNA"/>
</dbReference>
<proteinExistence type="inferred from homology"/>
<dbReference type="RefSeq" id="WP_112378721.1">
    <property type="nucleotide sequence ID" value="NZ_CP030104.1"/>
</dbReference>
<accession>A0A2Z4LVH3</accession>
<dbReference type="PANTHER" id="PTHR48094:SF11">
    <property type="entry name" value="GLUTATHIONE-INDEPENDENT GLYOXALASE HSP31-RELATED"/>
    <property type="match status" value="1"/>
</dbReference>